<evidence type="ECO:0000313" key="3">
    <source>
        <dbReference type="EMBL" id="WCE16149.1"/>
    </source>
</evidence>
<evidence type="ECO:0000313" key="4">
    <source>
        <dbReference type="Proteomes" id="UP001210538"/>
    </source>
</evidence>
<dbReference type="AlphaFoldDB" id="A0AAX3LJD1"/>
<feature type="compositionally biased region" description="Polar residues" evidence="1">
    <location>
        <begin position="65"/>
        <end position="74"/>
    </location>
</feature>
<feature type="chain" id="PRO_5043858775" evidence="2">
    <location>
        <begin position="24"/>
        <end position="141"/>
    </location>
</feature>
<sequence>MVHAKVIKLLTLPVLLWCGVTFAEPGSFGELDKLQKERFIFEVKAALNKAKQDAESYNVSKEEASQSSTTVAQNKHQEVSEPLPSLIKINGRKAVILLSNGSSRSVTVGEMLPGGRYQVHSVNMNGVSVRQITDGKIIPLS</sequence>
<keyword evidence="3" id="KW-0614">Plasmid</keyword>
<reference evidence="3 4" key="1">
    <citation type="submission" date="2023-01" db="EMBL/GenBank/DDBJ databases">
        <title>Genome sequence resource and annotation of Enterobacter ludwigii, an economically important pathogen of seedling wilt with strawberry.</title>
        <authorList>
            <person name="Xie Y."/>
        </authorList>
    </citation>
    <scope>NUCLEOTIDE SEQUENCE [LARGE SCALE GENOMIC DNA]</scope>
    <source>
        <strain evidence="3 4">CM-TZ4</strain>
        <plasmid evidence="3 4">unnamed2</plasmid>
    </source>
</reference>
<dbReference type="RefSeq" id="WP_271661491.1">
    <property type="nucleotide sequence ID" value="NZ_CP116349.1"/>
</dbReference>
<dbReference type="EMBL" id="CP116349">
    <property type="protein sequence ID" value="WCE16149.1"/>
    <property type="molecule type" value="Genomic_DNA"/>
</dbReference>
<evidence type="ECO:0000256" key="1">
    <source>
        <dbReference type="SAM" id="MobiDB-lite"/>
    </source>
</evidence>
<organism evidence="3 4">
    <name type="scientific">Enterobacter ludwigii</name>
    <dbReference type="NCBI Taxonomy" id="299767"/>
    <lineage>
        <taxon>Bacteria</taxon>
        <taxon>Pseudomonadati</taxon>
        <taxon>Pseudomonadota</taxon>
        <taxon>Gammaproteobacteria</taxon>
        <taxon>Enterobacterales</taxon>
        <taxon>Enterobacteriaceae</taxon>
        <taxon>Enterobacter</taxon>
        <taxon>Enterobacter cloacae complex</taxon>
    </lineage>
</organism>
<proteinExistence type="predicted"/>
<dbReference type="Proteomes" id="UP001210538">
    <property type="component" value="Plasmid unnamed2"/>
</dbReference>
<gene>
    <name evidence="3" type="primary">pilP</name>
    <name evidence="3" type="ORF">PHA72_27500</name>
</gene>
<name>A0AAX3LJD1_9ENTR</name>
<accession>A0AAX3LJD1</accession>
<feature type="region of interest" description="Disordered" evidence="1">
    <location>
        <begin position="51"/>
        <end position="77"/>
    </location>
</feature>
<dbReference type="NCBIfam" id="TIGR03021">
    <property type="entry name" value="pilP_fam"/>
    <property type="match status" value="1"/>
</dbReference>
<dbReference type="InterPro" id="IPR022753">
    <property type="entry name" value="T4SS_pilus_biogen_PilP"/>
</dbReference>
<evidence type="ECO:0000256" key="2">
    <source>
        <dbReference type="SAM" id="SignalP"/>
    </source>
</evidence>
<keyword evidence="4" id="KW-1185">Reference proteome</keyword>
<feature type="signal peptide" evidence="2">
    <location>
        <begin position="1"/>
        <end position="23"/>
    </location>
</feature>
<keyword evidence="2" id="KW-0732">Signal</keyword>
<feature type="compositionally biased region" description="Basic and acidic residues" evidence="1">
    <location>
        <begin position="51"/>
        <end position="64"/>
    </location>
</feature>
<geneLocation type="plasmid" evidence="3 4">
    <name>unnamed2</name>
</geneLocation>
<protein>
    <submittedName>
        <fullName evidence="3">Type IV pilus biogenesis protein PilP</fullName>
    </submittedName>
</protein>